<gene>
    <name evidence="3" type="ORF">N7493_011046</name>
</gene>
<sequence length="376" mass="42212">MKTLTITPLLLLTLLTPVLAGRDLFEHWYPEYGFIFQRLIHEKCSTEYAWYKTRNGNHTYMHEKTRYLGAGPSKTEELVVPLVNCLMESCPEFMKSNMASANVLLGLAPVMLAALGSNLDETSILTVIGNRPILALALAAGSTSVISMRPFEHRDPLESLKPVEGAMIPTFFPFYIEALISVFEHVMVFAAVANVATLGYALGHDTIMAFAPGYTYLILIWAFFTPIVHVMAAIALRIRARYVREEVQGESGDSYTYMGWFRWMLIGYSEDCLPRRVVLKRDNAWSLLMSWGLSLCATCHVILGTLAFSSMLFISARDGVAVLGRFMASVVVCRLILSYELAKLRVLYNSDRRSLSGLSGTGSYHYLMSWPYMRSK</sequence>
<keyword evidence="1" id="KW-0472">Membrane</keyword>
<evidence type="ECO:0000313" key="3">
    <source>
        <dbReference type="EMBL" id="KAJ5703908.1"/>
    </source>
</evidence>
<feature type="transmembrane region" description="Helical" evidence="1">
    <location>
        <begin position="172"/>
        <end position="202"/>
    </location>
</feature>
<protein>
    <submittedName>
        <fullName evidence="3">Uncharacterized protein</fullName>
    </submittedName>
</protein>
<proteinExistence type="predicted"/>
<evidence type="ECO:0000256" key="1">
    <source>
        <dbReference type="SAM" id="Phobius"/>
    </source>
</evidence>
<comment type="caution">
    <text evidence="3">The sequence shown here is derived from an EMBL/GenBank/DDBJ whole genome shotgun (WGS) entry which is preliminary data.</text>
</comment>
<feature type="signal peptide" evidence="2">
    <location>
        <begin position="1"/>
        <end position="20"/>
    </location>
</feature>
<keyword evidence="1" id="KW-1133">Transmembrane helix</keyword>
<keyword evidence="1" id="KW-0812">Transmembrane</keyword>
<organism evidence="3 4">
    <name type="scientific">Penicillium malachiteum</name>
    <dbReference type="NCBI Taxonomy" id="1324776"/>
    <lineage>
        <taxon>Eukaryota</taxon>
        <taxon>Fungi</taxon>
        <taxon>Dikarya</taxon>
        <taxon>Ascomycota</taxon>
        <taxon>Pezizomycotina</taxon>
        <taxon>Eurotiomycetes</taxon>
        <taxon>Eurotiomycetidae</taxon>
        <taxon>Eurotiales</taxon>
        <taxon>Aspergillaceae</taxon>
        <taxon>Penicillium</taxon>
    </lineage>
</organism>
<feature type="chain" id="PRO_5041957713" evidence="2">
    <location>
        <begin position="21"/>
        <end position="376"/>
    </location>
</feature>
<dbReference type="AlphaFoldDB" id="A0AAD6HBF0"/>
<reference evidence="3" key="2">
    <citation type="submission" date="2023-01" db="EMBL/GenBank/DDBJ databases">
        <authorList>
            <person name="Petersen C."/>
        </authorList>
    </citation>
    <scope>NUCLEOTIDE SEQUENCE</scope>
    <source>
        <strain evidence="3">IBT 17514</strain>
    </source>
</reference>
<accession>A0AAD6HBF0</accession>
<keyword evidence="2" id="KW-0732">Signal</keyword>
<dbReference type="EMBL" id="JAQJAN010000020">
    <property type="protein sequence ID" value="KAJ5703908.1"/>
    <property type="molecule type" value="Genomic_DNA"/>
</dbReference>
<reference evidence="3" key="1">
    <citation type="journal article" date="2023" name="IMA Fungus">
        <title>Comparative genomic study of the Penicillium genus elucidates a diverse pangenome and 15 lateral gene transfer events.</title>
        <authorList>
            <person name="Petersen C."/>
            <person name="Sorensen T."/>
            <person name="Nielsen M.R."/>
            <person name="Sondergaard T.E."/>
            <person name="Sorensen J.L."/>
            <person name="Fitzpatrick D.A."/>
            <person name="Frisvad J.C."/>
            <person name="Nielsen K.L."/>
        </authorList>
    </citation>
    <scope>NUCLEOTIDE SEQUENCE</scope>
    <source>
        <strain evidence="3">IBT 17514</strain>
    </source>
</reference>
<evidence type="ECO:0000313" key="4">
    <source>
        <dbReference type="Proteomes" id="UP001215712"/>
    </source>
</evidence>
<feature type="transmembrane region" description="Helical" evidence="1">
    <location>
        <begin position="285"/>
        <end position="314"/>
    </location>
</feature>
<evidence type="ECO:0000256" key="2">
    <source>
        <dbReference type="SAM" id="SignalP"/>
    </source>
</evidence>
<feature type="transmembrane region" description="Helical" evidence="1">
    <location>
        <begin position="320"/>
        <end position="337"/>
    </location>
</feature>
<dbReference type="Proteomes" id="UP001215712">
    <property type="component" value="Unassembled WGS sequence"/>
</dbReference>
<name>A0AAD6HBF0_9EURO</name>
<feature type="transmembrane region" description="Helical" evidence="1">
    <location>
        <begin position="214"/>
        <end position="236"/>
    </location>
</feature>
<keyword evidence="4" id="KW-1185">Reference proteome</keyword>